<accession>A0A426Y950</accession>
<evidence type="ECO:0000313" key="3">
    <source>
        <dbReference type="Proteomes" id="UP000287651"/>
    </source>
</evidence>
<dbReference type="EMBL" id="AMZH03014071">
    <property type="protein sequence ID" value="RRT48263.1"/>
    <property type="molecule type" value="Genomic_DNA"/>
</dbReference>
<protein>
    <submittedName>
        <fullName evidence="2">Uncharacterized protein</fullName>
    </submittedName>
</protein>
<reference evidence="2 3" key="1">
    <citation type="journal article" date="2014" name="Agronomy (Basel)">
        <title>A Draft Genome Sequence for Ensete ventricosum, the Drought-Tolerant Tree Against Hunger.</title>
        <authorList>
            <person name="Harrison J."/>
            <person name="Moore K.A."/>
            <person name="Paszkiewicz K."/>
            <person name="Jones T."/>
            <person name="Grant M."/>
            <person name="Ambacheew D."/>
            <person name="Muzemil S."/>
            <person name="Studholme D.J."/>
        </authorList>
    </citation>
    <scope>NUCLEOTIDE SEQUENCE [LARGE SCALE GENOMIC DNA]</scope>
</reference>
<organism evidence="2 3">
    <name type="scientific">Ensete ventricosum</name>
    <name type="common">Abyssinian banana</name>
    <name type="synonym">Musa ensete</name>
    <dbReference type="NCBI Taxonomy" id="4639"/>
    <lineage>
        <taxon>Eukaryota</taxon>
        <taxon>Viridiplantae</taxon>
        <taxon>Streptophyta</taxon>
        <taxon>Embryophyta</taxon>
        <taxon>Tracheophyta</taxon>
        <taxon>Spermatophyta</taxon>
        <taxon>Magnoliopsida</taxon>
        <taxon>Liliopsida</taxon>
        <taxon>Zingiberales</taxon>
        <taxon>Musaceae</taxon>
        <taxon>Ensete</taxon>
    </lineage>
</organism>
<comment type="caution">
    <text evidence="2">The sequence shown here is derived from an EMBL/GenBank/DDBJ whole genome shotgun (WGS) entry which is preliminary data.</text>
</comment>
<gene>
    <name evidence="2" type="ORF">B296_00047273</name>
</gene>
<evidence type="ECO:0000313" key="2">
    <source>
        <dbReference type="EMBL" id="RRT48263.1"/>
    </source>
</evidence>
<feature type="compositionally biased region" description="Basic residues" evidence="1">
    <location>
        <begin position="115"/>
        <end position="126"/>
    </location>
</feature>
<dbReference type="AlphaFoldDB" id="A0A426Y950"/>
<proteinExistence type="predicted"/>
<name>A0A426Y950_ENSVE</name>
<feature type="region of interest" description="Disordered" evidence="1">
    <location>
        <begin position="64"/>
        <end position="139"/>
    </location>
</feature>
<sequence>MRSYISRPRDVELSLVDKVDLKRVVNVCLANWPKATCDGRLRKVSSRTRLAVEPLVRKSSVCQQVGYQRPRKSDRAIASTGHHSRLQGGQRRLWQAPAAANATKPGHRQPAGKPGRLRRAARHRGSPRQQPGQAGDSHACASNRLCTRRCSLPEAVLPACPIAPQRRCQRRGSAVWRRKGRRRLQKLQPSHERIRAFY</sequence>
<evidence type="ECO:0000256" key="1">
    <source>
        <dbReference type="SAM" id="MobiDB-lite"/>
    </source>
</evidence>
<dbReference type="Proteomes" id="UP000287651">
    <property type="component" value="Unassembled WGS sequence"/>
</dbReference>